<organism evidence="3 4">
    <name type="scientific">Candidatus Lokiarchaeum ossiferum</name>
    <dbReference type="NCBI Taxonomy" id="2951803"/>
    <lineage>
        <taxon>Archaea</taxon>
        <taxon>Promethearchaeati</taxon>
        <taxon>Promethearchaeota</taxon>
        <taxon>Promethearchaeia</taxon>
        <taxon>Promethearchaeales</taxon>
        <taxon>Promethearchaeaceae</taxon>
        <taxon>Candidatus Lokiarchaeum</taxon>
    </lineage>
</organism>
<evidence type="ECO:0000313" key="3">
    <source>
        <dbReference type="EMBL" id="UYP47125.1"/>
    </source>
</evidence>
<dbReference type="InterPro" id="IPR011006">
    <property type="entry name" value="CheY-like_superfamily"/>
</dbReference>
<dbReference type="CDD" id="cd00156">
    <property type="entry name" value="REC"/>
    <property type="match status" value="1"/>
</dbReference>
<dbReference type="Pfam" id="PF00072">
    <property type="entry name" value="Response_reg"/>
    <property type="match status" value="1"/>
</dbReference>
<keyword evidence="4" id="KW-1185">Reference proteome</keyword>
<dbReference type="PROSITE" id="PS50110">
    <property type="entry name" value="RESPONSE_REGULATORY"/>
    <property type="match status" value="1"/>
</dbReference>
<dbReference type="Gene3D" id="3.40.50.2300">
    <property type="match status" value="1"/>
</dbReference>
<feature type="domain" description="Response regulatory" evidence="2">
    <location>
        <begin position="9"/>
        <end position="124"/>
    </location>
</feature>
<dbReference type="PANTHER" id="PTHR44591">
    <property type="entry name" value="STRESS RESPONSE REGULATOR PROTEIN 1"/>
    <property type="match status" value="1"/>
</dbReference>
<evidence type="ECO:0000259" key="2">
    <source>
        <dbReference type="PROSITE" id="PS50110"/>
    </source>
</evidence>
<dbReference type="PANTHER" id="PTHR44591:SF3">
    <property type="entry name" value="RESPONSE REGULATORY DOMAIN-CONTAINING PROTEIN"/>
    <property type="match status" value="1"/>
</dbReference>
<evidence type="ECO:0000256" key="1">
    <source>
        <dbReference type="ARBA" id="ARBA00022553"/>
    </source>
</evidence>
<dbReference type="SUPFAM" id="SSF52172">
    <property type="entry name" value="CheY-like"/>
    <property type="match status" value="1"/>
</dbReference>
<dbReference type="Proteomes" id="UP001208689">
    <property type="component" value="Chromosome"/>
</dbReference>
<reference evidence="3" key="1">
    <citation type="submission" date="2022-09" db="EMBL/GenBank/DDBJ databases">
        <title>Actin cytoskeleton and complex cell architecture in an #Asgard archaeon.</title>
        <authorList>
            <person name="Ponce Toledo R.I."/>
            <person name="Schleper C."/>
            <person name="Rodrigues Oliveira T."/>
            <person name="Wollweber F."/>
            <person name="Xu J."/>
            <person name="Rittmann S."/>
            <person name="Klingl A."/>
            <person name="Pilhofer M."/>
        </authorList>
    </citation>
    <scope>NUCLEOTIDE SEQUENCE</scope>
    <source>
        <strain evidence="3">B-35</strain>
    </source>
</reference>
<accession>A0ABY6HUD0</accession>
<dbReference type="EMBL" id="CP104013">
    <property type="protein sequence ID" value="UYP47125.1"/>
    <property type="molecule type" value="Genomic_DNA"/>
</dbReference>
<gene>
    <name evidence="3" type="ORF">NEF87_003410</name>
</gene>
<protein>
    <submittedName>
        <fullName evidence="3">Regulator of RpoS</fullName>
    </submittedName>
</protein>
<sequence>MAEKSNEAPLLVIDDDSSILRLLDKFLTKKGHNVVVASNAEDAMEILKQNQNIGAILSDLKMPGKDGDEMVKDIRGMGSDIPVYIMTGFPENDKINRLNSYGVTEIVLKPLDLQSLEEKLYFKKNND</sequence>
<keyword evidence="1" id="KW-0597">Phosphoprotein</keyword>
<dbReference type="SMART" id="SM00448">
    <property type="entry name" value="REC"/>
    <property type="match status" value="1"/>
</dbReference>
<name>A0ABY6HUD0_9ARCH</name>
<dbReference type="InterPro" id="IPR001789">
    <property type="entry name" value="Sig_transdc_resp-reg_receiver"/>
</dbReference>
<dbReference type="InterPro" id="IPR050595">
    <property type="entry name" value="Bact_response_regulator"/>
</dbReference>
<proteinExistence type="predicted"/>
<evidence type="ECO:0000313" key="4">
    <source>
        <dbReference type="Proteomes" id="UP001208689"/>
    </source>
</evidence>